<reference evidence="6 7" key="1">
    <citation type="journal article" date="2018" name="J. Microbiol.">
        <title>Baekduia soli gen. nov., sp. nov., a novel bacterium isolated from the soil of Baekdu Mountain and proposal of a novel family name, Baekduiaceae fam. nov.</title>
        <authorList>
            <person name="An D.S."/>
            <person name="Siddiqi M.Z."/>
            <person name="Kim K.H."/>
            <person name="Yu H.S."/>
            <person name="Im W.T."/>
        </authorList>
    </citation>
    <scope>NUCLEOTIDE SEQUENCE [LARGE SCALE GENOMIC DNA]</scope>
    <source>
        <strain evidence="6 7">BR7-21</strain>
    </source>
</reference>
<dbReference type="SUPFAM" id="SSF48179">
    <property type="entry name" value="6-phosphogluconate dehydrogenase C-terminal domain-like"/>
    <property type="match status" value="1"/>
</dbReference>
<comment type="similarity">
    <text evidence="2">Belongs to the 3-hydroxyacyl-CoA dehydrogenase family.</text>
</comment>
<dbReference type="InterPro" id="IPR013328">
    <property type="entry name" value="6PGD_dom2"/>
</dbReference>
<evidence type="ECO:0000256" key="1">
    <source>
        <dbReference type="ARBA" id="ARBA00005086"/>
    </source>
</evidence>
<dbReference type="AlphaFoldDB" id="A0A5B8UAN5"/>
<dbReference type="OrthoDB" id="9771883at2"/>
<proteinExistence type="inferred from homology"/>
<sequence length="302" mass="31692">MSGLHVAVLGTGRMGSQIGCEYALGGHRVTFVARDAARGRAAADAALDLATTTGLHPAGAIEQARGRIAVETALGAVDDDAGVVVESVPEDLALKVALLGDAARRWPAAIIASNTSSIPIGRIGEGIGAPERTIGTHYWNPPLLMPLVEVIRTDATDDAVVDRILALLRDLGKRPVQVQRDVPGFVWNRLQLALLREALWVVEQGVATPEVVDEIVRDGLARRWRLTGPFETVEHGGPATFAAVAANLLSELSDATEAPGLATLPVRDADALAARAARRDAGLIAELHADRDAATDPDPEPA</sequence>
<dbReference type="PANTHER" id="PTHR48075">
    <property type="entry name" value="3-HYDROXYACYL-COA DEHYDROGENASE FAMILY PROTEIN"/>
    <property type="match status" value="1"/>
</dbReference>
<keyword evidence="3" id="KW-0560">Oxidoreductase</keyword>
<dbReference type="InterPro" id="IPR006180">
    <property type="entry name" value="3-OHacyl-CoA_DH_CS"/>
</dbReference>
<gene>
    <name evidence="6" type="ORF">FSW04_20580</name>
</gene>
<dbReference type="Pfam" id="PF00725">
    <property type="entry name" value="3HCDH"/>
    <property type="match status" value="1"/>
</dbReference>
<dbReference type="KEGG" id="bsol:FSW04_20580"/>
<dbReference type="GO" id="GO:0006635">
    <property type="term" value="P:fatty acid beta-oxidation"/>
    <property type="evidence" value="ECO:0007669"/>
    <property type="project" value="TreeGrafter"/>
</dbReference>
<protein>
    <submittedName>
        <fullName evidence="6">3-hydroxyacyl-CoA dehydrogenase family protein</fullName>
    </submittedName>
</protein>
<dbReference type="GO" id="GO:0070403">
    <property type="term" value="F:NAD+ binding"/>
    <property type="evidence" value="ECO:0007669"/>
    <property type="project" value="InterPro"/>
</dbReference>
<dbReference type="RefSeq" id="WP_146922097.1">
    <property type="nucleotide sequence ID" value="NZ_CP042430.1"/>
</dbReference>
<dbReference type="InterPro" id="IPR006108">
    <property type="entry name" value="3HC_DH_C"/>
</dbReference>
<organism evidence="6 7">
    <name type="scientific">Baekduia soli</name>
    <dbReference type="NCBI Taxonomy" id="496014"/>
    <lineage>
        <taxon>Bacteria</taxon>
        <taxon>Bacillati</taxon>
        <taxon>Actinomycetota</taxon>
        <taxon>Thermoleophilia</taxon>
        <taxon>Solirubrobacterales</taxon>
        <taxon>Baekduiaceae</taxon>
        <taxon>Baekduia</taxon>
    </lineage>
</organism>
<dbReference type="InterPro" id="IPR008927">
    <property type="entry name" value="6-PGluconate_DH-like_C_sf"/>
</dbReference>
<name>A0A5B8UAN5_9ACTN</name>
<dbReference type="SUPFAM" id="SSF51735">
    <property type="entry name" value="NAD(P)-binding Rossmann-fold domains"/>
    <property type="match status" value="1"/>
</dbReference>
<dbReference type="PROSITE" id="PS00067">
    <property type="entry name" value="3HCDH"/>
    <property type="match status" value="1"/>
</dbReference>
<evidence type="ECO:0000259" key="5">
    <source>
        <dbReference type="Pfam" id="PF02737"/>
    </source>
</evidence>
<dbReference type="InterPro" id="IPR006176">
    <property type="entry name" value="3-OHacyl-CoA_DH_NAD-bd"/>
</dbReference>
<dbReference type="Gene3D" id="1.10.1040.10">
    <property type="entry name" value="N-(1-d-carboxylethyl)-l-norvaline Dehydrogenase, domain 2"/>
    <property type="match status" value="1"/>
</dbReference>
<feature type="domain" description="3-hydroxyacyl-CoA dehydrogenase NAD binding" evidence="5">
    <location>
        <begin position="5"/>
        <end position="181"/>
    </location>
</feature>
<dbReference type="GO" id="GO:0008691">
    <property type="term" value="F:3-hydroxybutyryl-CoA dehydrogenase activity"/>
    <property type="evidence" value="ECO:0007669"/>
    <property type="project" value="TreeGrafter"/>
</dbReference>
<keyword evidence="7" id="KW-1185">Reference proteome</keyword>
<dbReference type="InterPro" id="IPR036291">
    <property type="entry name" value="NAD(P)-bd_dom_sf"/>
</dbReference>
<dbReference type="Proteomes" id="UP000321805">
    <property type="component" value="Chromosome"/>
</dbReference>
<dbReference type="Gene3D" id="3.40.50.720">
    <property type="entry name" value="NAD(P)-binding Rossmann-like Domain"/>
    <property type="match status" value="1"/>
</dbReference>
<dbReference type="EMBL" id="CP042430">
    <property type="protein sequence ID" value="QEC49732.1"/>
    <property type="molecule type" value="Genomic_DNA"/>
</dbReference>
<evidence type="ECO:0000313" key="6">
    <source>
        <dbReference type="EMBL" id="QEC49732.1"/>
    </source>
</evidence>
<accession>A0A5B8UAN5</accession>
<comment type="pathway">
    <text evidence="1">Lipid metabolism; butanoate metabolism.</text>
</comment>
<evidence type="ECO:0000259" key="4">
    <source>
        <dbReference type="Pfam" id="PF00725"/>
    </source>
</evidence>
<feature type="domain" description="3-hydroxyacyl-CoA dehydrogenase C-terminal" evidence="4">
    <location>
        <begin position="184"/>
        <end position="255"/>
    </location>
</feature>
<evidence type="ECO:0000256" key="3">
    <source>
        <dbReference type="ARBA" id="ARBA00023002"/>
    </source>
</evidence>
<evidence type="ECO:0000313" key="7">
    <source>
        <dbReference type="Proteomes" id="UP000321805"/>
    </source>
</evidence>
<dbReference type="PANTHER" id="PTHR48075:SF5">
    <property type="entry name" value="3-HYDROXYBUTYRYL-COA DEHYDROGENASE"/>
    <property type="match status" value="1"/>
</dbReference>
<evidence type="ECO:0000256" key="2">
    <source>
        <dbReference type="ARBA" id="ARBA00009463"/>
    </source>
</evidence>
<dbReference type="Pfam" id="PF02737">
    <property type="entry name" value="3HCDH_N"/>
    <property type="match status" value="1"/>
</dbReference>